<evidence type="ECO:0000313" key="2">
    <source>
        <dbReference type="Proteomes" id="UP001152759"/>
    </source>
</evidence>
<dbReference type="AlphaFoldDB" id="A0A9P0F3W2"/>
<name>A0A9P0F3W2_BEMTA</name>
<accession>A0A9P0F3W2</accession>
<dbReference type="KEGG" id="btab:109031211"/>
<proteinExistence type="predicted"/>
<dbReference type="EMBL" id="OU963865">
    <property type="protein sequence ID" value="CAH0387853.1"/>
    <property type="molecule type" value="Genomic_DNA"/>
</dbReference>
<dbReference type="Proteomes" id="UP001152759">
    <property type="component" value="Chromosome 4"/>
</dbReference>
<gene>
    <name evidence="1" type="ORF">BEMITA_LOCUS6818</name>
</gene>
<reference evidence="1" key="1">
    <citation type="submission" date="2021-12" db="EMBL/GenBank/DDBJ databases">
        <authorList>
            <person name="King R."/>
        </authorList>
    </citation>
    <scope>NUCLEOTIDE SEQUENCE</scope>
</reference>
<sequence length="359" mass="41714">MNFRIKGLGSFDRVFLFVPVLLFLGTVTFEVNAVFYLEQRHSLEMDDDLSDVKWHQIESAKHALYECGNQQHKSDDRVKPRFTIQCKQVTDMMLRHRISHEGSFYVVFKPMLTKWAYLHLGGKFVRRGLEFPADLRVGFLPNPNKKDIDFPMFAPYGNQDGLLGLLAVLQPLEALKIPRKDIIELVIYMNTVVIYKVEMACLWTLSTFVKTLRIFKDSLLTFQVQGMQGGLMKAEQWNKLARLFLNKMMDPCALPQEYLRKAGEMMTAEEMCQTYCDYLMTIKSYFKINIRWCNKLSSKKANCVRGACTCYTGAWQWVQARMTGCNNSYRKELDRLISTKVPYQQAVVALEQAELLDYD</sequence>
<organism evidence="1 2">
    <name type="scientific">Bemisia tabaci</name>
    <name type="common">Sweetpotato whitefly</name>
    <name type="synonym">Aleurodes tabaci</name>
    <dbReference type="NCBI Taxonomy" id="7038"/>
    <lineage>
        <taxon>Eukaryota</taxon>
        <taxon>Metazoa</taxon>
        <taxon>Ecdysozoa</taxon>
        <taxon>Arthropoda</taxon>
        <taxon>Hexapoda</taxon>
        <taxon>Insecta</taxon>
        <taxon>Pterygota</taxon>
        <taxon>Neoptera</taxon>
        <taxon>Paraneoptera</taxon>
        <taxon>Hemiptera</taxon>
        <taxon>Sternorrhyncha</taxon>
        <taxon>Aleyrodoidea</taxon>
        <taxon>Aleyrodidae</taxon>
        <taxon>Aleyrodinae</taxon>
        <taxon>Bemisia</taxon>
    </lineage>
</organism>
<evidence type="ECO:0000313" key="1">
    <source>
        <dbReference type="EMBL" id="CAH0387853.1"/>
    </source>
</evidence>
<keyword evidence="2" id="KW-1185">Reference proteome</keyword>
<protein>
    <submittedName>
        <fullName evidence="1">Uncharacterized protein</fullName>
    </submittedName>
</protein>